<name>A0A0N5AYH2_9BILA</name>
<keyword evidence="1" id="KW-1185">Reference proteome</keyword>
<dbReference type="AlphaFoldDB" id="A0A0N5AYH2"/>
<reference evidence="2" key="1">
    <citation type="submission" date="2017-02" db="UniProtKB">
        <authorList>
            <consortium name="WormBaseParasite"/>
        </authorList>
    </citation>
    <scope>IDENTIFICATION</scope>
</reference>
<sequence length="99" mass="11371">MTYRKTSIINLVFFVRSRTLNQERNSANVFGLTYLLQSAEYTCLDMYSAAGRDSARNDFIKVLGSENKMIDNLDKWVPHLCLAVLERVKNKMACTSITR</sequence>
<evidence type="ECO:0000313" key="1">
    <source>
        <dbReference type="Proteomes" id="UP000046393"/>
    </source>
</evidence>
<organism evidence="1 2">
    <name type="scientific">Syphacia muris</name>
    <dbReference type="NCBI Taxonomy" id="451379"/>
    <lineage>
        <taxon>Eukaryota</taxon>
        <taxon>Metazoa</taxon>
        <taxon>Ecdysozoa</taxon>
        <taxon>Nematoda</taxon>
        <taxon>Chromadorea</taxon>
        <taxon>Rhabditida</taxon>
        <taxon>Spirurina</taxon>
        <taxon>Oxyuridomorpha</taxon>
        <taxon>Oxyuroidea</taxon>
        <taxon>Oxyuridae</taxon>
        <taxon>Syphacia</taxon>
    </lineage>
</organism>
<dbReference type="WBParaSite" id="SMUV_0001001301-mRNA-1">
    <property type="protein sequence ID" value="SMUV_0001001301-mRNA-1"/>
    <property type="gene ID" value="SMUV_0001001301"/>
</dbReference>
<evidence type="ECO:0000313" key="2">
    <source>
        <dbReference type="WBParaSite" id="SMUV_0001001301-mRNA-1"/>
    </source>
</evidence>
<proteinExistence type="predicted"/>
<protein>
    <submittedName>
        <fullName evidence="2">Uncharacterized protein</fullName>
    </submittedName>
</protein>
<accession>A0A0N5AYH2</accession>
<dbReference type="Proteomes" id="UP000046393">
    <property type="component" value="Unplaced"/>
</dbReference>